<accession>A0A074YZ11</accession>
<organism evidence="2 3">
    <name type="scientific">Opisthorchis viverrini</name>
    <name type="common">Southeast Asian liver fluke</name>
    <dbReference type="NCBI Taxonomy" id="6198"/>
    <lineage>
        <taxon>Eukaryota</taxon>
        <taxon>Metazoa</taxon>
        <taxon>Spiralia</taxon>
        <taxon>Lophotrochozoa</taxon>
        <taxon>Platyhelminthes</taxon>
        <taxon>Trematoda</taxon>
        <taxon>Digenea</taxon>
        <taxon>Opisthorchiida</taxon>
        <taxon>Opisthorchiata</taxon>
        <taxon>Opisthorchiidae</taxon>
        <taxon>Opisthorchis</taxon>
    </lineage>
</organism>
<dbReference type="Gene3D" id="2.60.40.770">
    <property type="match status" value="1"/>
</dbReference>
<dbReference type="AlphaFoldDB" id="A0A074YZ11"/>
<dbReference type="CTD" id="20325500"/>
<dbReference type="Proteomes" id="UP000054324">
    <property type="component" value="Unassembled WGS sequence"/>
</dbReference>
<evidence type="ECO:0000313" key="3">
    <source>
        <dbReference type="Proteomes" id="UP000054324"/>
    </source>
</evidence>
<sequence length="112" mass="12195">MHSKRTGSTNVVVTSVDVFPCARDPCTLVKGTEVTIRIRFRGMARIIPGGARFEGSFDGEPATIPFPPNGVCTRLNPPCPIQPGQSYTYHYTAVVPEELRTVSQTKRCISVG</sequence>
<evidence type="ECO:0000313" key="2">
    <source>
        <dbReference type="EMBL" id="KER20031.1"/>
    </source>
</evidence>
<dbReference type="InterPro" id="IPR003172">
    <property type="entry name" value="ML_dom"/>
</dbReference>
<dbReference type="GeneID" id="20325500"/>
<gene>
    <name evidence="2" type="ORF">T265_11332</name>
</gene>
<proteinExistence type="predicted"/>
<keyword evidence="3" id="KW-1185">Reference proteome</keyword>
<name>A0A074YZ11_OPIVI</name>
<evidence type="ECO:0000259" key="1">
    <source>
        <dbReference type="Pfam" id="PF02221"/>
    </source>
</evidence>
<dbReference type="EMBL" id="KL597103">
    <property type="protein sequence ID" value="KER20031.1"/>
    <property type="molecule type" value="Genomic_DNA"/>
</dbReference>
<dbReference type="OrthoDB" id="6489092at2759"/>
<dbReference type="STRING" id="6198.A0A074YZ11"/>
<dbReference type="SUPFAM" id="SSF81296">
    <property type="entry name" value="E set domains"/>
    <property type="match status" value="1"/>
</dbReference>
<protein>
    <recommendedName>
        <fullName evidence="1">MD-2-related lipid-recognition domain-containing protein</fullName>
    </recommendedName>
</protein>
<dbReference type="InterPro" id="IPR014756">
    <property type="entry name" value="Ig_E-set"/>
</dbReference>
<feature type="domain" description="MD-2-related lipid-recognition" evidence="1">
    <location>
        <begin position="10"/>
        <end position="103"/>
    </location>
</feature>
<dbReference type="Pfam" id="PF02221">
    <property type="entry name" value="E1_DerP2_DerF2"/>
    <property type="match status" value="1"/>
</dbReference>
<dbReference type="RefSeq" id="XP_009176227.1">
    <property type="nucleotide sequence ID" value="XM_009177963.1"/>
</dbReference>
<reference evidence="2 3" key="1">
    <citation type="submission" date="2013-11" db="EMBL/GenBank/DDBJ databases">
        <title>Opisthorchis viverrini - life in the bile duct.</title>
        <authorList>
            <person name="Young N.D."/>
            <person name="Nagarajan N."/>
            <person name="Lin S.J."/>
            <person name="Korhonen P.K."/>
            <person name="Jex A.R."/>
            <person name="Hall R.S."/>
            <person name="Safavi-Hemami H."/>
            <person name="Kaewkong W."/>
            <person name="Bertrand D."/>
            <person name="Gao S."/>
            <person name="Seet Q."/>
            <person name="Wongkham S."/>
            <person name="Teh B.T."/>
            <person name="Wongkham C."/>
            <person name="Intapan P.M."/>
            <person name="Maleewong W."/>
            <person name="Yang X."/>
            <person name="Hu M."/>
            <person name="Wang Z."/>
            <person name="Hofmann A."/>
            <person name="Sternberg P.W."/>
            <person name="Tan P."/>
            <person name="Wang J."/>
            <person name="Gasser R.B."/>
        </authorList>
    </citation>
    <scope>NUCLEOTIDE SEQUENCE [LARGE SCALE GENOMIC DNA]</scope>
</reference>
<dbReference type="KEGG" id="ovi:T265_11332"/>